<evidence type="ECO:0000256" key="1">
    <source>
        <dbReference type="ARBA" id="ARBA00001933"/>
    </source>
</evidence>
<dbReference type="Gene3D" id="3.90.105.10">
    <property type="entry name" value="Molybdopterin biosynthesis moea protein, domain 2"/>
    <property type="match status" value="1"/>
</dbReference>
<comment type="similarity">
    <text evidence="2">Belongs to the Orn/Lys/Arg decarboxylase class-I family.</text>
</comment>
<organism evidence="8 9">
    <name type="scientific">Candidatus Gemmiger excrementipullorum</name>
    <dbReference type="NCBI Taxonomy" id="2838610"/>
    <lineage>
        <taxon>Bacteria</taxon>
        <taxon>Bacillati</taxon>
        <taxon>Bacillota</taxon>
        <taxon>Clostridia</taxon>
        <taxon>Eubacteriales</taxon>
        <taxon>Gemmiger</taxon>
    </lineage>
</organism>
<evidence type="ECO:0000313" key="9">
    <source>
        <dbReference type="Proteomes" id="UP000886751"/>
    </source>
</evidence>
<dbReference type="Proteomes" id="UP000886751">
    <property type="component" value="Unassembled WGS sequence"/>
</dbReference>
<evidence type="ECO:0000256" key="3">
    <source>
        <dbReference type="ARBA" id="ARBA00022793"/>
    </source>
</evidence>
<evidence type="ECO:0000259" key="7">
    <source>
        <dbReference type="Pfam" id="PF03711"/>
    </source>
</evidence>
<dbReference type="InterPro" id="IPR052357">
    <property type="entry name" value="Orn_Lys_Arg_decarboxylase-I"/>
</dbReference>
<feature type="non-terminal residue" evidence="8">
    <location>
        <position position="1"/>
    </location>
</feature>
<evidence type="ECO:0000259" key="6">
    <source>
        <dbReference type="Pfam" id="PF01276"/>
    </source>
</evidence>
<dbReference type="Pfam" id="PF03711">
    <property type="entry name" value="OKR_DC_1_C"/>
    <property type="match status" value="1"/>
</dbReference>
<reference evidence="8" key="2">
    <citation type="submission" date="2021-04" db="EMBL/GenBank/DDBJ databases">
        <authorList>
            <person name="Gilroy R."/>
        </authorList>
    </citation>
    <scope>NUCLEOTIDE SEQUENCE</scope>
    <source>
        <strain evidence="8">ChiHecec2B26-7398</strain>
    </source>
</reference>
<sequence>FSFLIFMDSVQTQCERLAAARCPLHMPGHKRRVPPAPGLSCYAWDLTEIDGADDLHDAHGMLAAAMARTAALYGSARCWYLVGGSTAGLLAGIRALAPFGSAVLAARNCHKAVYHALELGHLTAHYLTPPVLPGFGVYGSVPPAAVAAALDAHPDVRCVILTSPTYEGVCSDVAAIVKICHARGVPLLVDEAHGAHYLPLAAPYGWRGGAVAAGADLVVQSAHKTLPSLTQTAWLHLNGDRADPAEVERQLDVFETSSPSYPLLASLDGCTEWLLQDGAAAFAAWRARLGRFYAAAARWHNTPVLGCAPEKAACYGYDDGKLLLRIGAAGAAALRAAGFEPEMVCGPNVLAMTSPCDAEDTLDRLADVLAARDAAAPPPPAAGALLPPPGAAQCTLAEALLRPARTLPLAQAVGHTAAEYVWAYPPGVPLLAPGETVTPGFAAAVAALADAGTALRHSGGSAPDALRVLA</sequence>
<dbReference type="EMBL" id="DXEI01000110">
    <property type="protein sequence ID" value="HIX95237.1"/>
    <property type="molecule type" value="Genomic_DNA"/>
</dbReference>
<dbReference type="SUPFAM" id="SSF53383">
    <property type="entry name" value="PLP-dependent transferases"/>
    <property type="match status" value="1"/>
</dbReference>
<dbReference type="AlphaFoldDB" id="A0A9D1Y1W5"/>
<comment type="cofactor">
    <cofactor evidence="1">
        <name>pyridoxal 5'-phosphate</name>
        <dbReference type="ChEBI" id="CHEBI:597326"/>
    </cofactor>
</comment>
<evidence type="ECO:0000256" key="2">
    <source>
        <dbReference type="ARBA" id="ARBA00010671"/>
    </source>
</evidence>
<reference evidence="8" key="1">
    <citation type="journal article" date="2021" name="PeerJ">
        <title>Extensive microbial diversity within the chicken gut microbiome revealed by metagenomics and culture.</title>
        <authorList>
            <person name="Gilroy R."/>
            <person name="Ravi A."/>
            <person name="Getino M."/>
            <person name="Pursley I."/>
            <person name="Horton D.L."/>
            <person name="Alikhan N.F."/>
            <person name="Baker D."/>
            <person name="Gharbi K."/>
            <person name="Hall N."/>
            <person name="Watson M."/>
            <person name="Adriaenssens E.M."/>
            <person name="Foster-Nyarko E."/>
            <person name="Jarju S."/>
            <person name="Secka A."/>
            <person name="Antonio M."/>
            <person name="Oren A."/>
            <person name="Chaudhuri R.R."/>
            <person name="La Ragione R."/>
            <person name="Hildebrand F."/>
            <person name="Pallen M.J."/>
        </authorList>
    </citation>
    <scope>NUCLEOTIDE SEQUENCE</scope>
    <source>
        <strain evidence="8">ChiHecec2B26-7398</strain>
    </source>
</reference>
<keyword evidence="4" id="KW-0663">Pyridoxal phosphate</keyword>
<dbReference type="InterPro" id="IPR015424">
    <property type="entry name" value="PyrdxlP-dep_Trfase"/>
</dbReference>
<dbReference type="PANTHER" id="PTHR43277:SF4">
    <property type="entry name" value="ARGININE DECARBOXYLASE"/>
    <property type="match status" value="1"/>
</dbReference>
<keyword evidence="3" id="KW-0210">Decarboxylase</keyword>
<dbReference type="GO" id="GO:0016831">
    <property type="term" value="F:carboxy-lyase activity"/>
    <property type="evidence" value="ECO:0007669"/>
    <property type="project" value="UniProtKB-KW"/>
</dbReference>
<protein>
    <submittedName>
        <fullName evidence="8">Ornithine decarboxylase</fullName>
    </submittedName>
</protein>
<keyword evidence="5" id="KW-0456">Lyase</keyword>
<dbReference type="InterPro" id="IPR036633">
    <property type="entry name" value="Prn/Lys/Arg_de-COase_C_sf"/>
</dbReference>
<proteinExistence type="inferred from homology"/>
<feature type="domain" description="Orn/Lys/Arg decarboxylases family 1 pyridoxal-P attachment site" evidence="6">
    <location>
        <begin position="44"/>
        <end position="268"/>
    </location>
</feature>
<feature type="domain" description="Orn/Lys/Arg decarboxylase C-terminal" evidence="7">
    <location>
        <begin position="403"/>
        <end position="439"/>
    </location>
</feature>
<dbReference type="Gene3D" id="3.40.640.10">
    <property type="entry name" value="Type I PLP-dependent aspartate aminotransferase-like (Major domain)"/>
    <property type="match status" value="1"/>
</dbReference>
<dbReference type="InterPro" id="IPR000310">
    <property type="entry name" value="Orn/Lys/Arg_deCO2ase_major_dom"/>
</dbReference>
<evidence type="ECO:0000313" key="8">
    <source>
        <dbReference type="EMBL" id="HIX95237.1"/>
    </source>
</evidence>
<evidence type="ECO:0000256" key="5">
    <source>
        <dbReference type="ARBA" id="ARBA00023239"/>
    </source>
</evidence>
<evidence type="ECO:0000256" key="4">
    <source>
        <dbReference type="ARBA" id="ARBA00022898"/>
    </source>
</evidence>
<dbReference type="PANTHER" id="PTHR43277">
    <property type="entry name" value="ARGININE DECARBOXYLASE"/>
    <property type="match status" value="1"/>
</dbReference>
<comment type="caution">
    <text evidence="8">The sequence shown here is derived from an EMBL/GenBank/DDBJ whole genome shotgun (WGS) entry which is preliminary data.</text>
</comment>
<name>A0A9D1Y1W5_9FIRM</name>
<gene>
    <name evidence="8" type="ORF">H9846_07240</name>
</gene>
<dbReference type="InterPro" id="IPR008286">
    <property type="entry name" value="Prn/Lys/Arg_de-COase_C"/>
</dbReference>
<dbReference type="InterPro" id="IPR015421">
    <property type="entry name" value="PyrdxlP-dep_Trfase_major"/>
</dbReference>
<accession>A0A9D1Y1W5</accession>
<dbReference type="Pfam" id="PF01276">
    <property type="entry name" value="OKR_DC_1"/>
    <property type="match status" value="1"/>
</dbReference>
<dbReference type="SUPFAM" id="SSF55904">
    <property type="entry name" value="Ornithine decarboxylase C-terminal domain"/>
    <property type="match status" value="1"/>
</dbReference>